<evidence type="ECO:0000259" key="1">
    <source>
        <dbReference type="Pfam" id="PF09407"/>
    </source>
</evidence>
<name>A0A645ETG1_9ZZZZ</name>
<comment type="caution">
    <text evidence="2">The sequence shown here is derived from an EMBL/GenBank/DDBJ whole genome shotgun (WGS) entry which is preliminary data.</text>
</comment>
<organism evidence="2">
    <name type="scientific">bioreactor metagenome</name>
    <dbReference type="NCBI Taxonomy" id="1076179"/>
    <lineage>
        <taxon>unclassified sequences</taxon>
        <taxon>metagenomes</taxon>
        <taxon>ecological metagenomes</taxon>
    </lineage>
</organism>
<reference evidence="2" key="1">
    <citation type="submission" date="2019-08" db="EMBL/GenBank/DDBJ databases">
        <authorList>
            <person name="Kucharzyk K."/>
            <person name="Murdoch R.W."/>
            <person name="Higgins S."/>
            <person name="Loffler F."/>
        </authorList>
    </citation>
    <scope>NUCLEOTIDE SEQUENCE</scope>
</reference>
<dbReference type="InterPro" id="IPR018547">
    <property type="entry name" value="AbiEi_C"/>
</dbReference>
<sequence length="208" mass="22583">MATTGLPVQITRAPLRTVRPVMLRRLYANPEKELVRMRKRGRLVRIASGTYTAKPDTVATDTAWFPNFEEAAIAYATGQYGPRVPILFGIGAARFHHAIPRALGVTVIAVPEQHRPVTLTNGGRVVFTCTDTSMLDARLETGGLGKFMVTTPEQTFVDLLARPELGGLPAEAHAAAAALASRIDPDRARRIAALRPAAVQRRVQAVLQ</sequence>
<feature type="domain" description="AbiEi antitoxin C-terminal" evidence="1">
    <location>
        <begin position="78"/>
        <end position="207"/>
    </location>
</feature>
<dbReference type="AlphaFoldDB" id="A0A645ETG1"/>
<gene>
    <name evidence="2" type="ORF">SDC9_151047</name>
</gene>
<proteinExistence type="predicted"/>
<accession>A0A645ETG1</accession>
<protein>
    <recommendedName>
        <fullName evidence="1">AbiEi antitoxin C-terminal domain-containing protein</fullName>
    </recommendedName>
</protein>
<dbReference type="Pfam" id="PF09407">
    <property type="entry name" value="AbiEi_1"/>
    <property type="match status" value="1"/>
</dbReference>
<evidence type="ECO:0000313" key="2">
    <source>
        <dbReference type="EMBL" id="MPN03813.1"/>
    </source>
</evidence>
<dbReference type="EMBL" id="VSSQ01049734">
    <property type="protein sequence ID" value="MPN03813.1"/>
    <property type="molecule type" value="Genomic_DNA"/>
</dbReference>